<dbReference type="InterPro" id="IPR006369">
    <property type="entry name" value="Protohaem_IX_farnesylTrfase"/>
</dbReference>
<name>A0A917UXN3_9BACI</name>
<comment type="subunit">
    <text evidence="9">Interacts with CtaA.</text>
</comment>
<dbReference type="NCBIfam" id="TIGR01473">
    <property type="entry name" value="cyoE_ctaB"/>
    <property type="match status" value="1"/>
</dbReference>
<dbReference type="PANTHER" id="PTHR43448:SF2">
    <property type="entry name" value="PROTOHEME IX FARNESYLTRANSFERASE, MITOCHONDRIAL"/>
    <property type="match status" value="1"/>
</dbReference>
<dbReference type="HAMAP" id="MF_00154">
    <property type="entry name" value="CyoE_CtaB"/>
    <property type="match status" value="1"/>
</dbReference>
<comment type="subcellular location">
    <subcellularLocation>
        <location evidence="9">Cell membrane</location>
        <topology evidence="9">Multi-pass membrane protein</topology>
    </subcellularLocation>
    <subcellularLocation>
        <location evidence="1">Membrane</location>
        <topology evidence="1">Multi-pass membrane protein</topology>
    </subcellularLocation>
</comment>
<dbReference type="AlphaFoldDB" id="A0A917UXN3"/>
<keyword evidence="6 9" id="KW-0350">Heme biosynthesis</keyword>
<evidence type="ECO:0000256" key="6">
    <source>
        <dbReference type="ARBA" id="ARBA00023133"/>
    </source>
</evidence>
<dbReference type="InterPro" id="IPR044878">
    <property type="entry name" value="UbiA_sf"/>
</dbReference>
<reference evidence="10" key="2">
    <citation type="submission" date="2020-09" db="EMBL/GenBank/DDBJ databases">
        <authorList>
            <person name="Sun Q."/>
            <person name="Ohkuma M."/>
        </authorList>
    </citation>
    <scope>NUCLEOTIDE SEQUENCE</scope>
    <source>
        <strain evidence="10">JCM 12580</strain>
    </source>
</reference>
<comment type="miscellaneous">
    <text evidence="9">Carbon 2 of the heme B porphyrin ring is defined according to the Fischer nomenclature.</text>
</comment>
<evidence type="ECO:0000256" key="9">
    <source>
        <dbReference type="HAMAP-Rule" id="MF_00154"/>
    </source>
</evidence>
<dbReference type="InterPro" id="IPR000537">
    <property type="entry name" value="UbiA_prenyltransferase"/>
</dbReference>
<keyword evidence="4 9" id="KW-0812">Transmembrane</keyword>
<dbReference type="InterPro" id="IPR030470">
    <property type="entry name" value="UbiA_prenylTrfase_CS"/>
</dbReference>
<keyword evidence="2 9" id="KW-1003">Cell membrane</keyword>
<evidence type="ECO:0000256" key="5">
    <source>
        <dbReference type="ARBA" id="ARBA00022989"/>
    </source>
</evidence>
<sequence length="313" mass="34490">MSRQVVTSSDLSSTDFASEKEDQTSIAADMKSLFKLPVLIANAVPIFAGFWLAVYFTDASFAANFGIFLLTIIGSTLVMGGALVLNNWYDVDIDTVMNRTQTRPTVTGNIGLRTVLWIGVASSVSGIVMLAFTTLEAVIYALVGWFTYVVLYTMWSKRRYTLNTVIGSISGAVTPLIGWAALAPVSNIVPVMLALMIFIWQMPHTFAIAIRKYDEYKAANVAMLPVVHGMEMTKRQMVIYITCLLPLPFYLFSLGTAFVVIATLLNIGYFALAISGLFVKDTRKWADKMFMVSVNYLMVIFVVAIIVTGPWVG</sequence>
<evidence type="ECO:0000313" key="11">
    <source>
        <dbReference type="Proteomes" id="UP000658382"/>
    </source>
</evidence>
<dbReference type="GO" id="GO:0005886">
    <property type="term" value="C:plasma membrane"/>
    <property type="evidence" value="ECO:0007669"/>
    <property type="project" value="UniProtKB-SubCell"/>
</dbReference>
<comment type="function">
    <text evidence="9">Converts heme B (protoheme IX) to heme O by substitution of the vinyl group on carbon 2 of heme B porphyrin ring with a hydroxyethyl farnesyl side group.</text>
</comment>
<evidence type="ECO:0000256" key="4">
    <source>
        <dbReference type="ARBA" id="ARBA00022692"/>
    </source>
</evidence>
<dbReference type="RefSeq" id="WP_188632504.1">
    <property type="nucleotide sequence ID" value="NZ_BMNQ01000016.1"/>
</dbReference>
<dbReference type="Pfam" id="PF01040">
    <property type="entry name" value="UbiA"/>
    <property type="match status" value="1"/>
</dbReference>
<feature type="transmembrane region" description="Helical" evidence="9">
    <location>
        <begin position="237"/>
        <end position="252"/>
    </location>
</feature>
<protein>
    <recommendedName>
        <fullName evidence="9">Protoheme IX farnesyltransferase</fullName>
        <ecNumber evidence="9">2.5.1.141</ecNumber>
    </recommendedName>
    <alternativeName>
        <fullName evidence="9">Heme B farnesyltransferase</fullName>
    </alternativeName>
    <alternativeName>
        <fullName evidence="9">Heme O synthase</fullName>
    </alternativeName>
</protein>
<dbReference type="PROSITE" id="PS00943">
    <property type="entry name" value="UBIA"/>
    <property type="match status" value="1"/>
</dbReference>
<keyword evidence="11" id="KW-1185">Reference proteome</keyword>
<reference evidence="10" key="1">
    <citation type="journal article" date="2014" name="Int. J. Syst. Evol. Microbiol.">
        <title>Complete genome sequence of Corynebacterium casei LMG S-19264T (=DSM 44701T), isolated from a smear-ripened cheese.</title>
        <authorList>
            <consortium name="US DOE Joint Genome Institute (JGI-PGF)"/>
            <person name="Walter F."/>
            <person name="Albersmeier A."/>
            <person name="Kalinowski J."/>
            <person name="Ruckert C."/>
        </authorList>
    </citation>
    <scope>NUCLEOTIDE SEQUENCE</scope>
    <source>
        <strain evidence="10">JCM 12580</strain>
    </source>
</reference>
<dbReference type="GO" id="GO:0048034">
    <property type="term" value="P:heme O biosynthetic process"/>
    <property type="evidence" value="ECO:0007669"/>
    <property type="project" value="UniProtKB-UniRule"/>
</dbReference>
<feature type="transmembrane region" description="Helical" evidence="9">
    <location>
        <begin position="258"/>
        <end position="278"/>
    </location>
</feature>
<evidence type="ECO:0000256" key="1">
    <source>
        <dbReference type="ARBA" id="ARBA00004141"/>
    </source>
</evidence>
<dbReference type="GO" id="GO:0008495">
    <property type="term" value="F:protoheme IX farnesyltransferase activity"/>
    <property type="evidence" value="ECO:0007669"/>
    <property type="project" value="UniProtKB-UniRule"/>
</dbReference>
<dbReference type="Proteomes" id="UP000658382">
    <property type="component" value="Unassembled WGS sequence"/>
</dbReference>
<comment type="similarity">
    <text evidence="9">Belongs to the UbiA prenyltransferase family. Protoheme IX farnesyltransferase subfamily.</text>
</comment>
<evidence type="ECO:0000256" key="2">
    <source>
        <dbReference type="ARBA" id="ARBA00022475"/>
    </source>
</evidence>
<feature type="transmembrane region" description="Helical" evidence="9">
    <location>
        <begin position="188"/>
        <end position="210"/>
    </location>
</feature>
<evidence type="ECO:0000256" key="8">
    <source>
        <dbReference type="ARBA" id="ARBA00047690"/>
    </source>
</evidence>
<dbReference type="CDD" id="cd13957">
    <property type="entry name" value="PT_UbiA_Cox10"/>
    <property type="match status" value="1"/>
</dbReference>
<dbReference type="Gene3D" id="1.10.357.140">
    <property type="entry name" value="UbiA prenyltransferase"/>
    <property type="match status" value="1"/>
</dbReference>
<organism evidence="10 11">
    <name type="scientific">Lentibacillus kapialis</name>
    <dbReference type="NCBI Taxonomy" id="340214"/>
    <lineage>
        <taxon>Bacteria</taxon>
        <taxon>Bacillati</taxon>
        <taxon>Bacillota</taxon>
        <taxon>Bacilli</taxon>
        <taxon>Bacillales</taxon>
        <taxon>Bacillaceae</taxon>
        <taxon>Lentibacillus</taxon>
    </lineage>
</organism>
<feature type="transmembrane region" description="Helical" evidence="9">
    <location>
        <begin position="110"/>
        <end position="132"/>
    </location>
</feature>
<keyword evidence="7 9" id="KW-0472">Membrane</keyword>
<feature type="transmembrane region" description="Helical" evidence="9">
    <location>
        <begin position="36"/>
        <end position="56"/>
    </location>
</feature>
<comment type="catalytic activity">
    <reaction evidence="8 9">
        <text>heme b + (2E,6E)-farnesyl diphosphate + H2O = Fe(II)-heme o + diphosphate</text>
        <dbReference type="Rhea" id="RHEA:28070"/>
        <dbReference type="ChEBI" id="CHEBI:15377"/>
        <dbReference type="ChEBI" id="CHEBI:33019"/>
        <dbReference type="ChEBI" id="CHEBI:60344"/>
        <dbReference type="ChEBI" id="CHEBI:60530"/>
        <dbReference type="ChEBI" id="CHEBI:175763"/>
        <dbReference type="EC" id="2.5.1.141"/>
    </reaction>
</comment>
<dbReference type="EMBL" id="BMNQ01000016">
    <property type="protein sequence ID" value="GGJ93652.1"/>
    <property type="molecule type" value="Genomic_DNA"/>
</dbReference>
<comment type="pathway">
    <text evidence="9">Porphyrin-containing compound metabolism; heme O biosynthesis; heme O from protoheme: step 1/1.</text>
</comment>
<gene>
    <name evidence="10" type="primary">ctaB2</name>
    <name evidence="9" type="synonym">ctaB</name>
    <name evidence="10" type="ORF">GCM10007063_15250</name>
</gene>
<feature type="transmembrane region" description="Helical" evidence="9">
    <location>
        <begin position="162"/>
        <end position="182"/>
    </location>
</feature>
<feature type="transmembrane region" description="Helical" evidence="9">
    <location>
        <begin position="290"/>
        <end position="312"/>
    </location>
</feature>
<feature type="transmembrane region" description="Helical" evidence="9">
    <location>
        <begin position="138"/>
        <end position="155"/>
    </location>
</feature>
<evidence type="ECO:0000256" key="3">
    <source>
        <dbReference type="ARBA" id="ARBA00022679"/>
    </source>
</evidence>
<evidence type="ECO:0000313" key="10">
    <source>
        <dbReference type="EMBL" id="GGJ93652.1"/>
    </source>
</evidence>
<evidence type="ECO:0000256" key="7">
    <source>
        <dbReference type="ARBA" id="ARBA00023136"/>
    </source>
</evidence>
<dbReference type="PANTHER" id="PTHR43448">
    <property type="entry name" value="PROTOHEME IX FARNESYLTRANSFERASE, MITOCHONDRIAL"/>
    <property type="match status" value="1"/>
</dbReference>
<feature type="transmembrane region" description="Helical" evidence="9">
    <location>
        <begin position="62"/>
        <end position="89"/>
    </location>
</feature>
<accession>A0A917UXN3</accession>
<comment type="caution">
    <text evidence="10">The sequence shown here is derived from an EMBL/GenBank/DDBJ whole genome shotgun (WGS) entry which is preliminary data.</text>
</comment>
<proteinExistence type="inferred from homology"/>
<dbReference type="EC" id="2.5.1.141" evidence="9"/>
<keyword evidence="3 9" id="KW-0808">Transferase</keyword>
<keyword evidence="5 9" id="KW-1133">Transmembrane helix</keyword>